<dbReference type="GO" id="GO:0016651">
    <property type="term" value="F:oxidoreductase activity, acting on NAD(P)H"/>
    <property type="evidence" value="ECO:0007669"/>
    <property type="project" value="UniProtKB-ARBA"/>
</dbReference>
<dbReference type="GO" id="GO:0070819">
    <property type="term" value="F:menaquinone-dependent protoporphyrinogen oxidase activity"/>
    <property type="evidence" value="ECO:0007669"/>
    <property type="project" value="TreeGrafter"/>
</dbReference>
<reference evidence="2 3" key="1">
    <citation type="submission" date="2016-11" db="EMBL/GenBank/DDBJ databases">
        <authorList>
            <person name="Jaros S."/>
            <person name="Januszkiewicz K."/>
            <person name="Wedrychowicz H."/>
        </authorList>
    </citation>
    <scope>NUCLEOTIDE SEQUENCE [LARGE SCALE GENOMIC DNA]</scope>
    <source>
        <strain evidence="2 3">DSM 3089</strain>
    </source>
</reference>
<dbReference type="GO" id="GO:0009055">
    <property type="term" value="F:electron transfer activity"/>
    <property type="evidence" value="ECO:0007669"/>
    <property type="project" value="InterPro"/>
</dbReference>
<sequence length="172" mass="19856">MKAIVIYSSLTGNTKKIAEAIYEAIPFNKDIIKLGEKDINIEEYDIVVAGYWVDKGTCDDKIKDILEKINNKEVMIFGTLGAADKGEYYDKIKERIEEILPENNKILGHFLCQGKINEKLTDRYKVMLKENPDDIHIKEQLKNHMEAKSHPDEKDIKNAKEFTENALRNIIK</sequence>
<keyword evidence="3" id="KW-1185">Reference proteome</keyword>
<proteinExistence type="predicted"/>
<dbReference type="AlphaFoldDB" id="A0A1M5U7E1"/>
<dbReference type="Gene3D" id="3.40.50.360">
    <property type="match status" value="1"/>
</dbReference>
<dbReference type="GO" id="GO:0006783">
    <property type="term" value="P:heme biosynthetic process"/>
    <property type="evidence" value="ECO:0007669"/>
    <property type="project" value="TreeGrafter"/>
</dbReference>
<dbReference type="STRING" id="1121306.SAMN02745196_00865"/>
<name>A0A1M5U7E1_9CLOT</name>
<protein>
    <submittedName>
        <fullName evidence="2">Flavodoxin</fullName>
    </submittedName>
</protein>
<gene>
    <name evidence="2" type="ORF">SAMN02745196_00865</name>
</gene>
<dbReference type="EMBL" id="FQXP01000003">
    <property type="protein sequence ID" value="SHH58613.1"/>
    <property type="molecule type" value="Genomic_DNA"/>
</dbReference>
<dbReference type="InterPro" id="IPR008254">
    <property type="entry name" value="Flavodoxin/NO_synth"/>
</dbReference>
<organism evidence="2 3">
    <name type="scientific">Clostridium collagenovorans DSM 3089</name>
    <dbReference type="NCBI Taxonomy" id="1121306"/>
    <lineage>
        <taxon>Bacteria</taxon>
        <taxon>Bacillati</taxon>
        <taxon>Bacillota</taxon>
        <taxon>Clostridia</taxon>
        <taxon>Eubacteriales</taxon>
        <taxon>Clostridiaceae</taxon>
        <taxon>Clostridium</taxon>
    </lineage>
</organism>
<dbReference type="RefSeq" id="WP_072830385.1">
    <property type="nucleotide sequence ID" value="NZ_FQXP01000003.1"/>
</dbReference>
<dbReference type="GO" id="GO:0010181">
    <property type="term" value="F:FMN binding"/>
    <property type="evidence" value="ECO:0007669"/>
    <property type="project" value="InterPro"/>
</dbReference>
<dbReference type="PANTHER" id="PTHR38030">
    <property type="entry name" value="PROTOPORPHYRINOGEN IX DEHYDROGENASE [MENAQUINONE]"/>
    <property type="match status" value="1"/>
</dbReference>
<dbReference type="InterPro" id="IPR029039">
    <property type="entry name" value="Flavoprotein-like_sf"/>
</dbReference>
<dbReference type="InterPro" id="IPR052200">
    <property type="entry name" value="Protoporphyrinogen_IX_DH"/>
</dbReference>
<evidence type="ECO:0000313" key="2">
    <source>
        <dbReference type="EMBL" id="SHH58613.1"/>
    </source>
</evidence>
<accession>A0A1M5U7E1</accession>
<dbReference type="Proteomes" id="UP000184526">
    <property type="component" value="Unassembled WGS sequence"/>
</dbReference>
<dbReference type="Pfam" id="PF12641">
    <property type="entry name" value="Flavodoxin_3"/>
    <property type="match status" value="1"/>
</dbReference>
<dbReference type="NCBIfam" id="NF045594">
    <property type="entry name" value="flavodox_BilS"/>
    <property type="match status" value="1"/>
</dbReference>
<dbReference type="OrthoDB" id="307208at2"/>
<dbReference type="PROSITE" id="PS00201">
    <property type="entry name" value="FLAVODOXIN"/>
    <property type="match status" value="1"/>
</dbReference>
<feature type="domain" description="Flavodoxin-like" evidence="1">
    <location>
        <begin position="5"/>
        <end position="163"/>
    </location>
</feature>
<evidence type="ECO:0000259" key="1">
    <source>
        <dbReference type="Pfam" id="PF12641"/>
    </source>
</evidence>
<dbReference type="InterPro" id="IPR001226">
    <property type="entry name" value="Flavodoxin_CS"/>
</dbReference>
<dbReference type="PANTHER" id="PTHR38030:SF2">
    <property type="entry name" value="PROTOPORPHYRINOGEN IX DEHYDROGENASE [QUINONE]"/>
    <property type="match status" value="1"/>
</dbReference>
<dbReference type="InterPro" id="IPR054633">
    <property type="entry name" value="BilS"/>
</dbReference>
<dbReference type="SUPFAM" id="SSF52218">
    <property type="entry name" value="Flavoproteins"/>
    <property type="match status" value="1"/>
</dbReference>
<evidence type="ECO:0000313" key="3">
    <source>
        <dbReference type="Proteomes" id="UP000184526"/>
    </source>
</evidence>